<reference evidence="1 2" key="1">
    <citation type="submission" date="2018-06" db="EMBL/GenBank/DDBJ databases">
        <authorList>
            <consortium name="Pathogen Informatics"/>
            <person name="Doyle S."/>
        </authorList>
    </citation>
    <scope>NUCLEOTIDE SEQUENCE [LARGE SCALE GENOMIC DNA]</scope>
    <source>
        <strain evidence="1 2">NCTC12420</strain>
    </source>
</reference>
<accession>A0A379YQT4</accession>
<evidence type="ECO:0008006" key="3">
    <source>
        <dbReference type="Google" id="ProtNLM"/>
    </source>
</evidence>
<gene>
    <name evidence="1" type="ORF">NCTC12420_05167</name>
</gene>
<name>A0A379YQT4_SALER</name>
<dbReference type="AlphaFoldDB" id="A0A379YQT4"/>
<proteinExistence type="predicted"/>
<dbReference type="EMBL" id="UGYB01000005">
    <property type="protein sequence ID" value="SUI48870.1"/>
    <property type="molecule type" value="Genomic_DNA"/>
</dbReference>
<dbReference type="PROSITE" id="PS51257">
    <property type="entry name" value="PROKAR_LIPOPROTEIN"/>
    <property type="match status" value="1"/>
</dbReference>
<evidence type="ECO:0000313" key="1">
    <source>
        <dbReference type="EMBL" id="SUI48870.1"/>
    </source>
</evidence>
<evidence type="ECO:0000313" key="2">
    <source>
        <dbReference type="Proteomes" id="UP000254220"/>
    </source>
</evidence>
<dbReference type="Proteomes" id="UP000254220">
    <property type="component" value="Unassembled WGS sequence"/>
</dbReference>
<protein>
    <recommendedName>
        <fullName evidence="3">Lipoprotein</fullName>
    </recommendedName>
</protein>
<sequence>MKIRIALIMLSGILLTGCNEQIPTAEQVKQAFITAGYGKDTVSQIKVEKCKSASEKEAICDITLDKRTVGRRFILDEKGEWLCILIML</sequence>
<organism evidence="1 2">
    <name type="scientific">Salmonella enterica subsp. indica</name>
    <dbReference type="NCBI Taxonomy" id="59207"/>
    <lineage>
        <taxon>Bacteria</taxon>
        <taxon>Pseudomonadati</taxon>
        <taxon>Pseudomonadota</taxon>
        <taxon>Gammaproteobacteria</taxon>
        <taxon>Enterobacterales</taxon>
        <taxon>Enterobacteriaceae</taxon>
        <taxon>Salmonella</taxon>
    </lineage>
</organism>